<dbReference type="Pfam" id="PF13007">
    <property type="entry name" value="LZ_Tnp_IS66"/>
    <property type="match status" value="1"/>
</dbReference>
<feature type="domain" description="Transposase IS66 C-terminal" evidence="5">
    <location>
        <begin position="488"/>
        <end position="527"/>
    </location>
</feature>
<sequence>MARDSKDQQLIELKDTIKELNTTIRNLNALIDAANKREEEHLQKEQVLQEQIDYLTKKLFGKSSEKRNDDFEGQLNLFNEAEAEKTAPDPEEEDFVTVEKHTRKRKSTMADKFADFPVQKVYLDVPEDQRICANCGTPLERIGEEFVRKEIEIVKPSIKVIAYYSVSYGCPKCKTDAEVPCIVRGRDGHVHMLHGMASAGTVAWVMYQKYHNSLPLYRQERDFKTLFGADICRGTIAKWIIDNALDFFAPMCDYFRRKLVEGRYAMADETPVQVLKEPGRRPETKSYMWVFRSGEFDEQQMVLFHYSETRAGDTAKEFLEGFHGYLMTDGYSGYNRLRDCTRTSCWAHVRRYLIDAIPKGKEYDHTQPAVQGLVYIDKLFDLEKKIHGKQGVTFDAIKKFREEKEVPVLEGFWKWFEVQHAIKGSRLYKALTYIENRRPYLETYLEDGGCSFNNNTSERSCKAFVTGRKNWMFADTPDGANASALVYSLVETAKANNVDVYYYLKYLLLKTPTSQTSDEELEKLCPWNPECKEALEDLHRQHQKEIFDAM</sequence>
<feature type="domain" description="Transposase TnpC homeodomain" evidence="4">
    <location>
        <begin position="48"/>
        <end position="107"/>
    </location>
</feature>
<protein>
    <submittedName>
        <fullName evidence="6">Transposase</fullName>
    </submittedName>
</protein>
<reference evidence="6 7" key="1">
    <citation type="submission" date="2016-12" db="EMBL/GenBank/DDBJ databases">
        <authorList>
            <person name="Song W.-J."/>
            <person name="Kurnit D.M."/>
        </authorList>
    </citation>
    <scope>NUCLEOTIDE SEQUENCE [LARGE SCALE GENOMIC DNA]</scope>
    <source>
        <strain evidence="6 7">DSM 14810</strain>
    </source>
</reference>
<dbReference type="InterPro" id="IPR052344">
    <property type="entry name" value="Transposase-related"/>
</dbReference>
<accession>A0A1M7T678</accession>
<gene>
    <name evidence="6" type="ORF">SAMN02745247_03102</name>
</gene>
<feature type="domain" description="Transposase IS66 zinc-finger binding" evidence="3">
    <location>
        <begin position="130"/>
        <end position="173"/>
    </location>
</feature>
<dbReference type="InterPro" id="IPR004291">
    <property type="entry name" value="Transposase_IS66_central"/>
</dbReference>
<evidence type="ECO:0000313" key="6">
    <source>
        <dbReference type="EMBL" id="SHN66261.1"/>
    </source>
</evidence>
<dbReference type="Proteomes" id="UP000184097">
    <property type="component" value="Unassembled WGS sequence"/>
</dbReference>
<dbReference type="InterPro" id="IPR024474">
    <property type="entry name" value="Znf_dom_IS66"/>
</dbReference>
<dbReference type="Pfam" id="PF03050">
    <property type="entry name" value="DDE_Tnp_IS66"/>
    <property type="match status" value="1"/>
</dbReference>
<dbReference type="EMBL" id="FRDH01000022">
    <property type="protein sequence ID" value="SHN66261.1"/>
    <property type="molecule type" value="Genomic_DNA"/>
</dbReference>
<feature type="coiled-coil region" evidence="1">
    <location>
        <begin position="3"/>
        <end position="51"/>
    </location>
</feature>
<evidence type="ECO:0000313" key="7">
    <source>
        <dbReference type="Proteomes" id="UP000184097"/>
    </source>
</evidence>
<proteinExistence type="predicted"/>
<dbReference type="PANTHER" id="PTHR33678:SF2">
    <property type="match status" value="1"/>
</dbReference>
<dbReference type="PANTHER" id="PTHR33678">
    <property type="entry name" value="BLL1576 PROTEIN"/>
    <property type="match status" value="1"/>
</dbReference>
<name>A0A1M7T678_9FIRM</name>
<evidence type="ECO:0000259" key="5">
    <source>
        <dbReference type="Pfam" id="PF13817"/>
    </source>
</evidence>
<dbReference type="RefSeq" id="WP_072705780.1">
    <property type="nucleotide sequence ID" value="NZ_FRDH01000022.1"/>
</dbReference>
<dbReference type="InterPro" id="IPR024463">
    <property type="entry name" value="Transposase_TnpC_homeodom"/>
</dbReference>
<feature type="domain" description="Transposase IS66 central" evidence="2">
    <location>
        <begin position="194"/>
        <end position="481"/>
    </location>
</feature>
<evidence type="ECO:0000259" key="4">
    <source>
        <dbReference type="Pfam" id="PF13007"/>
    </source>
</evidence>
<evidence type="ECO:0000256" key="1">
    <source>
        <dbReference type="SAM" id="Coils"/>
    </source>
</evidence>
<organism evidence="6 7">
    <name type="scientific">Butyrivibrio hungatei DSM 14810</name>
    <dbReference type="NCBI Taxonomy" id="1121132"/>
    <lineage>
        <taxon>Bacteria</taxon>
        <taxon>Bacillati</taxon>
        <taxon>Bacillota</taxon>
        <taxon>Clostridia</taxon>
        <taxon>Lachnospirales</taxon>
        <taxon>Lachnospiraceae</taxon>
        <taxon>Butyrivibrio</taxon>
    </lineage>
</organism>
<dbReference type="Pfam" id="PF13817">
    <property type="entry name" value="DDE_Tnp_IS66_C"/>
    <property type="match status" value="1"/>
</dbReference>
<evidence type="ECO:0000259" key="3">
    <source>
        <dbReference type="Pfam" id="PF13005"/>
    </source>
</evidence>
<dbReference type="NCBIfam" id="NF033517">
    <property type="entry name" value="transpos_IS66"/>
    <property type="match status" value="1"/>
</dbReference>
<dbReference type="Pfam" id="PF13005">
    <property type="entry name" value="zf-IS66"/>
    <property type="match status" value="1"/>
</dbReference>
<evidence type="ECO:0000259" key="2">
    <source>
        <dbReference type="Pfam" id="PF03050"/>
    </source>
</evidence>
<dbReference type="InterPro" id="IPR039552">
    <property type="entry name" value="IS66_C"/>
</dbReference>
<dbReference type="AlphaFoldDB" id="A0A1M7T678"/>
<keyword evidence="1" id="KW-0175">Coiled coil</keyword>